<reference evidence="4 5" key="1">
    <citation type="submission" date="2023-09" db="EMBL/GenBank/DDBJ databases">
        <title>Nesidiocoris tenuis whole genome shotgun sequence.</title>
        <authorList>
            <person name="Shibata T."/>
            <person name="Shimoda M."/>
            <person name="Kobayashi T."/>
            <person name="Uehara T."/>
        </authorList>
    </citation>
    <scope>NUCLEOTIDE SEQUENCE [LARGE SCALE GENOMIC DNA]</scope>
    <source>
        <strain evidence="4 5">Japan</strain>
    </source>
</reference>
<feature type="compositionally biased region" description="Basic and acidic residues" evidence="2">
    <location>
        <begin position="105"/>
        <end position="128"/>
    </location>
</feature>
<dbReference type="InterPro" id="IPR040248">
    <property type="entry name" value="RRBP1"/>
</dbReference>
<dbReference type="EMBL" id="AP028910">
    <property type="protein sequence ID" value="BES90359.1"/>
    <property type="molecule type" value="Genomic_DNA"/>
</dbReference>
<evidence type="ECO:0000256" key="1">
    <source>
        <dbReference type="SAM" id="Coils"/>
    </source>
</evidence>
<keyword evidence="1" id="KW-0175">Coiled coil</keyword>
<feature type="region of interest" description="Disordered" evidence="2">
    <location>
        <begin position="45"/>
        <end position="182"/>
    </location>
</feature>
<keyword evidence="5" id="KW-1185">Reference proteome</keyword>
<evidence type="ECO:0000256" key="3">
    <source>
        <dbReference type="SAM" id="SignalP"/>
    </source>
</evidence>
<organism evidence="4 5">
    <name type="scientific">Nesidiocoris tenuis</name>
    <dbReference type="NCBI Taxonomy" id="355587"/>
    <lineage>
        <taxon>Eukaryota</taxon>
        <taxon>Metazoa</taxon>
        <taxon>Ecdysozoa</taxon>
        <taxon>Arthropoda</taxon>
        <taxon>Hexapoda</taxon>
        <taxon>Insecta</taxon>
        <taxon>Pterygota</taxon>
        <taxon>Neoptera</taxon>
        <taxon>Paraneoptera</taxon>
        <taxon>Hemiptera</taxon>
        <taxon>Heteroptera</taxon>
        <taxon>Panheteroptera</taxon>
        <taxon>Cimicomorpha</taxon>
        <taxon>Miridae</taxon>
        <taxon>Dicyphina</taxon>
        <taxon>Nesidiocoris</taxon>
    </lineage>
</organism>
<proteinExistence type="predicted"/>
<evidence type="ECO:0000313" key="5">
    <source>
        <dbReference type="Proteomes" id="UP001307889"/>
    </source>
</evidence>
<keyword evidence="3" id="KW-0732">Signal</keyword>
<sequence>MELLIGAFCLMVVLISSLVIYCVLSKPFDNSFEEAKANQKKILKQYQDQTKSNLEKARDKKMKKSAKKPKKSENEEEVTLTKENDAESTDEKDANDANKVNHSSKHNEEVKPQPKEETKKVIKSEKQPKKTVAATEVGAAPVVASKKESSTKQNADKPQVNKAAKKKSEENPKPLVNGEVDGNIQSPAVIRVEQPVKEQVNVQAQQTAQPISNKQSKKKRAELSNLHQLSNEREAVSINLLVSLVQKAELSRTEIQLLIDALLNKQQEDISEWLKGRQDPQVKLQKQLTELEQALKDEKQISAGLQAKMKELRNQLNAEKLAMTRHTESLLSGISIELQQANDENQALGAQLKQCQKQLADEQIVVRKLQEEQGMQQQITEKQCHEAVLNLKSQVNQYAAQSQELQAANNSLRAEVAMLQENDLRIQEEYRDVHANLERALSAATYDATTLRNEMANLEGALSNAQAEIENLGGVVNGLKLENQRLLEQNKKYIEQCSVISQENETLKEKVSENLENGYSCNNKQEVADYQARLEEFTSLQKSLKNELETKNKKIEELSSSLSSARNESQHAVTLLQKASVEIASLKLKTTSSDSPRNDLEDSITQLKNILNDKNRELAAAKSELDSCKLRNNELRNKNWKVVEALTKAEQSLQNKIMNEKNSDGPSNTVNQEKIKNWIQRIVKHMHPEISIDNTKANSIEEWLQKVEEAVSGHDKSNPTSPDLETQNNQLRSLVQHYKTIITETEGMLNQLQSHVEVEETNDSQLVVRKVPPQLWMFTKTP</sequence>
<evidence type="ECO:0008006" key="6">
    <source>
        <dbReference type="Google" id="ProtNLM"/>
    </source>
</evidence>
<accession>A0ABN7AGN4</accession>
<protein>
    <recommendedName>
        <fullName evidence="6">Ribosome receptor lysine/proline rich domain-containing protein</fullName>
    </recommendedName>
</protein>
<dbReference type="Proteomes" id="UP001307889">
    <property type="component" value="Chromosome 2"/>
</dbReference>
<name>A0ABN7AGN4_9HEMI</name>
<evidence type="ECO:0000313" key="4">
    <source>
        <dbReference type="EMBL" id="BES90359.1"/>
    </source>
</evidence>
<dbReference type="PANTHER" id="PTHR18939:SF4">
    <property type="entry name" value="RIBOSOME-BINDING PROTEIN 1"/>
    <property type="match status" value="1"/>
</dbReference>
<feature type="coiled-coil region" evidence="1">
    <location>
        <begin position="448"/>
        <end position="568"/>
    </location>
</feature>
<feature type="coiled-coil region" evidence="1">
    <location>
        <begin position="597"/>
        <end position="663"/>
    </location>
</feature>
<evidence type="ECO:0000256" key="2">
    <source>
        <dbReference type="SAM" id="MobiDB-lite"/>
    </source>
</evidence>
<feature type="coiled-coil region" evidence="1">
    <location>
        <begin position="281"/>
        <end position="422"/>
    </location>
</feature>
<feature type="chain" id="PRO_5045555557" description="Ribosome receptor lysine/proline rich domain-containing protein" evidence="3">
    <location>
        <begin position="26"/>
        <end position="782"/>
    </location>
</feature>
<feature type="compositionally biased region" description="Basic and acidic residues" evidence="2">
    <location>
        <begin position="79"/>
        <end position="96"/>
    </location>
</feature>
<feature type="region of interest" description="Disordered" evidence="2">
    <location>
        <begin position="201"/>
        <end position="220"/>
    </location>
</feature>
<feature type="compositionally biased region" description="Polar residues" evidence="2">
    <location>
        <begin position="201"/>
        <end position="214"/>
    </location>
</feature>
<feature type="compositionally biased region" description="Basic residues" evidence="2">
    <location>
        <begin position="59"/>
        <end position="70"/>
    </location>
</feature>
<gene>
    <name evidence="4" type="ORF">NTJ_03167</name>
</gene>
<dbReference type="PANTHER" id="PTHR18939">
    <property type="entry name" value="RIBOSOME BINDING PROTEIN-1"/>
    <property type="match status" value="1"/>
</dbReference>
<feature type="signal peptide" evidence="3">
    <location>
        <begin position="1"/>
        <end position="25"/>
    </location>
</feature>